<dbReference type="Proteomes" id="UP000030071">
    <property type="component" value="Chromosome 2"/>
</dbReference>
<dbReference type="AlphaFoldDB" id="F9TC11"/>
<evidence type="ECO:0000256" key="1">
    <source>
        <dbReference type="SAM" id="Phobius"/>
    </source>
</evidence>
<reference evidence="2 5" key="3">
    <citation type="submission" date="2014-08" db="EMBL/GenBank/DDBJ databases">
        <title>First Complete Genome Sequence of the Shellfish Pathogen Vibrio tubiashii.</title>
        <authorList>
            <person name="Richards G.P."/>
            <person name="Needleman D.S."/>
            <person name="Watson M.A."/>
            <person name="Bono J.L."/>
        </authorList>
    </citation>
    <scope>NUCLEOTIDE SEQUENCE [LARGE SCALE GENOMIC DNA]</scope>
    <source>
        <strain evidence="2 5">ATCC 19109</strain>
    </source>
</reference>
<dbReference type="GeneID" id="23446699"/>
<feature type="transmembrane region" description="Helical" evidence="1">
    <location>
        <begin position="6"/>
        <end position="27"/>
    </location>
</feature>
<dbReference type="Pfam" id="PF07963">
    <property type="entry name" value="N_methyl"/>
    <property type="match status" value="1"/>
</dbReference>
<dbReference type="InterPro" id="IPR012902">
    <property type="entry name" value="N_methyl_site"/>
</dbReference>
<gene>
    <name evidence="2" type="ORF">IX91_18365</name>
    <name evidence="3" type="ORF">VITU9109_14883</name>
</gene>
<dbReference type="PROSITE" id="PS00409">
    <property type="entry name" value="PROKAR_NTER_METHYL"/>
    <property type="match status" value="1"/>
</dbReference>
<dbReference type="PATRIC" id="fig|1051646.9.peg.3592"/>
<dbReference type="RefSeq" id="WP_004748122.1">
    <property type="nucleotide sequence ID" value="NZ_AFWI01000198.1"/>
</dbReference>
<evidence type="ECO:0000313" key="5">
    <source>
        <dbReference type="Proteomes" id="UP000030071"/>
    </source>
</evidence>
<dbReference type="EMBL" id="CP009355">
    <property type="protein sequence ID" value="AIW16065.1"/>
    <property type="molecule type" value="Genomic_DNA"/>
</dbReference>
<dbReference type="Gene3D" id="3.30.700.10">
    <property type="entry name" value="Glycoprotein, Type 4 Pilin"/>
    <property type="match status" value="1"/>
</dbReference>
<accession>F9TC11</accession>
<name>F9TC11_9VIBR</name>
<dbReference type="eggNOG" id="COG4969">
    <property type="taxonomic scope" value="Bacteria"/>
</dbReference>
<reference evidence="3" key="1">
    <citation type="submission" date="2011-08" db="EMBL/GenBank/DDBJ databases">
        <authorList>
            <person name="Hoffman M."/>
            <person name="Strain E.A."/>
            <person name="Brown E."/>
            <person name="Allard M.W."/>
        </authorList>
    </citation>
    <scope>NUCLEOTIDE SEQUENCE</scope>
    <source>
        <strain evidence="3">ATCC 19109</strain>
    </source>
</reference>
<dbReference type="InterPro" id="IPR045584">
    <property type="entry name" value="Pilin-like"/>
</dbReference>
<evidence type="ECO:0000313" key="2">
    <source>
        <dbReference type="EMBL" id="AIW16065.1"/>
    </source>
</evidence>
<keyword evidence="4" id="KW-1185">Reference proteome</keyword>
<sequence length="177" mass="19499">MKQARGFTLIELVVVVAVLGILAAAALPKYMEVTKEARVSTLKATQGALLGADSMVYGKAFLNGDHKKELFETIVETHNSEDKEDEKVWVNYGHIINEASNFARVLDLNNVFIINIKSDELNTFNNSTQDRETAIVLKEPTGADAESNPLKGNTCHLKVYQAPYSGKYTFVLEDSGC</sequence>
<organism evidence="2 5">
    <name type="scientific">Vibrio tubiashii ATCC 19109</name>
    <dbReference type="NCBI Taxonomy" id="1051646"/>
    <lineage>
        <taxon>Bacteria</taxon>
        <taxon>Pseudomonadati</taxon>
        <taxon>Pseudomonadota</taxon>
        <taxon>Gammaproteobacteria</taxon>
        <taxon>Vibrionales</taxon>
        <taxon>Vibrionaceae</taxon>
        <taxon>Vibrio</taxon>
        <taxon>Vibrio oreintalis group</taxon>
    </lineage>
</organism>
<dbReference type="SUPFAM" id="SSF54523">
    <property type="entry name" value="Pili subunits"/>
    <property type="match status" value="1"/>
</dbReference>
<reference evidence="3 4" key="2">
    <citation type="journal article" date="2012" name="Int. J. Syst. Evol. Microbiol.">
        <title>Vibrio caribbeanicus sp. nov., isolated from the marine sponge Scleritoderma cyanea.</title>
        <authorList>
            <person name="Hoffmann M."/>
            <person name="Monday S.R."/>
            <person name="Allard M.W."/>
            <person name="Strain E.A."/>
            <person name="Whittaker P."/>
            <person name="Naum M."/>
            <person name="McCarthy P.J."/>
            <person name="Lopez J.V."/>
            <person name="Fischer M."/>
            <person name="Brown E.W."/>
        </authorList>
    </citation>
    <scope>NUCLEOTIDE SEQUENCE [LARGE SCALE GENOMIC DNA]</scope>
    <source>
        <strain evidence="3 4">ATCC 19109</strain>
    </source>
</reference>
<dbReference type="EMBL" id="AFWI01000198">
    <property type="protein sequence ID" value="EGU48429.1"/>
    <property type="molecule type" value="Genomic_DNA"/>
</dbReference>
<dbReference type="NCBIfam" id="TIGR02532">
    <property type="entry name" value="IV_pilin_GFxxxE"/>
    <property type="match status" value="1"/>
</dbReference>
<dbReference type="KEGG" id="vtu:IX91_18365"/>
<protein>
    <submittedName>
        <fullName evidence="2">Methylation site containing protein</fullName>
    </submittedName>
</protein>
<evidence type="ECO:0000313" key="4">
    <source>
        <dbReference type="Proteomes" id="UP000003836"/>
    </source>
</evidence>
<evidence type="ECO:0000313" key="3">
    <source>
        <dbReference type="EMBL" id="EGU48429.1"/>
    </source>
</evidence>
<keyword evidence="1" id="KW-0812">Transmembrane</keyword>
<keyword evidence="1" id="KW-1133">Transmembrane helix</keyword>
<proteinExistence type="predicted"/>
<keyword evidence="1" id="KW-0472">Membrane</keyword>
<dbReference type="Proteomes" id="UP000003836">
    <property type="component" value="Unassembled WGS sequence"/>
</dbReference>
<dbReference type="STRING" id="1051646.IX91_18365"/>
<dbReference type="HOGENOM" id="CLU_098637_3_1_6"/>